<dbReference type="KEGG" id="amyt:AMYT_0568"/>
<name>A0AAX2AI60_9BACT</name>
<dbReference type="Proteomes" id="UP000290092">
    <property type="component" value="Unassembled WGS sequence"/>
</dbReference>
<dbReference type="AlphaFoldDB" id="A0AAX2AI60"/>
<proteinExistence type="predicted"/>
<evidence type="ECO:0000313" key="1">
    <source>
        <dbReference type="EMBL" id="RXK15136.1"/>
    </source>
</evidence>
<comment type="caution">
    <text evidence="1">The sequence shown here is derived from an EMBL/GenBank/DDBJ whole genome shotgun (WGS) entry which is preliminary data.</text>
</comment>
<gene>
    <name evidence="1" type="ORF">CP985_09995</name>
</gene>
<keyword evidence="2" id="KW-1185">Reference proteome</keyword>
<dbReference type="Gene3D" id="3.40.190.10">
    <property type="entry name" value="Periplasmic binding protein-like II"/>
    <property type="match status" value="1"/>
</dbReference>
<accession>A0AAX2AI60</accession>
<sequence length="297" mass="35365">MKKLIILCILILCLNAKEYRHISTFGFLSNGTSLQNFKDGQVAFSLWIEELASLYDSKLDVEYYTDKNDILHEFTTKNFLDMIVIPVPFYFENKKQIDEISDDFWSVSINDKKYIKYILIARKELNAKSFKDLKDKKIILNEENNISETWLDKQSIIYNNKRYKDVVREEFYEKKESTILLRVFFGKSDFGVISENVWDTMLELNPAIKNRVDIVASSKKEHFPFIGFFKKESNKDIREIFFNIASDLKQFPKSEQIMDLLKFDAVFKIEKDSLQNLEKFYNEYYDLRKRVDNVNSF</sequence>
<evidence type="ECO:0000313" key="2">
    <source>
        <dbReference type="Proteomes" id="UP000290092"/>
    </source>
</evidence>
<dbReference type="EMBL" id="NXID01000037">
    <property type="protein sequence ID" value="RXK15136.1"/>
    <property type="molecule type" value="Genomic_DNA"/>
</dbReference>
<dbReference type="Pfam" id="PF12974">
    <property type="entry name" value="Phosphonate-bd"/>
    <property type="match status" value="1"/>
</dbReference>
<dbReference type="RefSeq" id="WP_114841057.1">
    <property type="nucleotide sequence ID" value="NZ_CP031219.1"/>
</dbReference>
<protein>
    <recommendedName>
        <fullName evidence="3">Phosphate/phosphite/phosphonate ABC transporter substrate-binding protein</fullName>
    </recommendedName>
</protein>
<reference evidence="1 2" key="1">
    <citation type="submission" date="2017-09" db="EMBL/GenBank/DDBJ databases">
        <title>Genomics of the genus Arcobacter.</title>
        <authorList>
            <person name="Perez-Cataluna A."/>
            <person name="Figueras M.J."/>
            <person name="Salas-Masso N."/>
        </authorList>
    </citation>
    <scope>NUCLEOTIDE SEQUENCE [LARGE SCALE GENOMIC DNA]</scope>
    <source>
        <strain evidence="1 2">CECT 7386</strain>
    </source>
</reference>
<dbReference type="SUPFAM" id="SSF53850">
    <property type="entry name" value="Periplasmic binding protein-like II"/>
    <property type="match status" value="1"/>
</dbReference>
<evidence type="ECO:0008006" key="3">
    <source>
        <dbReference type="Google" id="ProtNLM"/>
    </source>
</evidence>
<organism evidence="1 2">
    <name type="scientific">Malaciobacter mytili LMG 24559</name>
    <dbReference type="NCBI Taxonomy" id="1032238"/>
    <lineage>
        <taxon>Bacteria</taxon>
        <taxon>Pseudomonadati</taxon>
        <taxon>Campylobacterota</taxon>
        <taxon>Epsilonproteobacteria</taxon>
        <taxon>Campylobacterales</taxon>
        <taxon>Arcobacteraceae</taxon>
        <taxon>Malaciobacter</taxon>
    </lineage>
</organism>